<name>A0A9N9LPU6_9HELO</name>
<evidence type="ECO:0000256" key="4">
    <source>
        <dbReference type="ARBA" id="ARBA00022723"/>
    </source>
</evidence>
<dbReference type="EMBL" id="CAJVRM010000178">
    <property type="protein sequence ID" value="CAG8976451.1"/>
    <property type="molecule type" value="Genomic_DNA"/>
</dbReference>
<dbReference type="GO" id="GO:0016705">
    <property type="term" value="F:oxidoreductase activity, acting on paired donors, with incorporation or reduction of molecular oxygen"/>
    <property type="evidence" value="ECO:0007669"/>
    <property type="project" value="InterPro"/>
</dbReference>
<evidence type="ECO:0000256" key="9">
    <source>
        <dbReference type="RuleBase" id="RU000461"/>
    </source>
</evidence>
<evidence type="ECO:0000256" key="7">
    <source>
        <dbReference type="ARBA" id="ARBA00023033"/>
    </source>
</evidence>
<accession>A0A9N9LPU6</accession>
<gene>
    <name evidence="10" type="ORF">HYALB_00008040</name>
</gene>
<keyword evidence="3 8" id="KW-0349">Heme</keyword>
<evidence type="ECO:0000256" key="5">
    <source>
        <dbReference type="ARBA" id="ARBA00023002"/>
    </source>
</evidence>
<dbReference type="InterPro" id="IPR036396">
    <property type="entry name" value="Cyt_P450_sf"/>
</dbReference>
<dbReference type="Pfam" id="PF00067">
    <property type="entry name" value="p450"/>
    <property type="match status" value="1"/>
</dbReference>
<evidence type="ECO:0000256" key="6">
    <source>
        <dbReference type="ARBA" id="ARBA00023004"/>
    </source>
</evidence>
<dbReference type="PANTHER" id="PTHR24287:SF1">
    <property type="entry name" value="P450, PUTATIVE (EUROFUNG)-RELATED"/>
    <property type="match status" value="1"/>
</dbReference>
<dbReference type="InterPro" id="IPR017972">
    <property type="entry name" value="Cyt_P450_CS"/>
</dbReference>
<proteinExistence type="inferred from homology"/>
<evidence type="ECO:0000256" key="8">
    <source>
        <dbReference type="PIRSR" id="PIRSR602401-1"/>
    </source>
</evidence>
<evidence type="ECO:0000313" key="10">
    <source>
        <dbReference type="EMBL" id="CAG8976451.1"/>
    </source>
</evidence>
<dbReference type="PANTHER" id="PTHR24287">
    <property type="entry name" value="P450, PUTATIVE (EUROFUNG)-RELATED"/>
    <property type="match status" value="1"/>
</dbReference>
<organism evidence="10 11">
    <name type="scientific">Hymenoscyphus albidus</name>
    <dbReference type="NCBI Taxonomy" id="595503"/>
    <lineage>
        <taxon>Eukaryota</taxon>
        <taxon>Fungi</taxon>
        <taxon>Dikarya</taxon>
        <taxon>Ascomycota</taxon>
        <taxon>Pezizomycotina</taxon>
        <taxon>Leotiomycetes</taxon>
        <taxon>Helotiales</taxon>
        <taxon>Helotiaceae</taxon>
        <taxon>Hymenoscyphus</taxon>
    </lineage>
</organism>
<dbReference type="OrthoDB" id="1470350at2759"/>
<dbReference type="Gene3D" id="1.10.630.10">
    <property type="entry name" value="Cytochrome P450"/>
    <property type="match status" value="1"/>
</dbReference>
<dbReference type="InterPro" id="IPR001128">
    <property type="entry name" value="Cyt_P450"/>
</dbReference>
<protein>
    <submittedName>
        <fullName evidence="10">Uncharacterized protein</fullName>
    </submittedName>
</protein>
<comment type="cofactor">
    <cofactor evidence="1 8">
        <name>heme</name>
        <dbReference type="ChEBI" id="CHEBI:30413"/>
    </cofactor>
</comment>
<dbReference type="GO" id="GO:0005506">
    <property type="term" value="F:iron ion binding"/>
    <property type="evidence" value="ECO:0007669"/>
    <property type="project" value="InterPro"/>
</dbReference>
<dbReference type="PRINTS" id="PR00463">
    <property type="entry name" value="EP450I"/>
</dbReference>
<dbReference type="PROSITE" id="PS00086">
    <property type="entry name" value="CYTOCHROME_P450"/>
    <property type="match status" value="1"/>
</dbReference>
<sequence length="434" mass="48843">MTLVLTTRFIFRSIQVALFKRNHGCQPETRIPQVDPILGYDIFRIQVEAFKNNNVLGLAYSRYQKYGLTWSLSLMGGRFYNTIETENIKTILATSFTDFGIGGRQEACRPLLGKGIFTTDSATEFLFGQSVGSFDAPQGSDQERFGKAFDLAQSRLGMRIRMGKLAWLYRDTNFDKACKEVHRIVDRIVLEALQNTPSNNPEKPFDEEGERYVFLTELIKSTRDPQVLRDQLLNILLAGRDTTASLLSNTFHALVRHPHVFRKLKAEINTLNGKKPDYETLRDLKYLKYVLNESNARYALKDTILPLGGGTNGQHPLFIPRGGIVAYSVYALHRRTDIYGPDASEFRPERWDSSWPPSSSGKNAKVLRPGWGYLPFNGGPRICVGQQYALTEAGYTIVRLVQVLGGLEGRGGDREWVPRVALTACCQEGVKVGC</sequence>
<dbReference type="Proteomes" id="UP000701801">
    <property type="component" value="Unassembled WGS sequence"/>
</dbReference>
<keyword evidence="11" id="KW-1185">Reference proteome</keyword>
<comment type="similarity">
    <text evidence="2 9">Belongs to the cytochrome P450 family.</text>
</comment>
<dbReference type="InterPro" id="IPR002401">
    <property type="entry name" value="Cyt_P450_E_grp-I"/>
</dbReference>
<reference evidence="10" key="1">
    <citation type="submission" date="2021-07" db="EMBL/GenBank/DDBJ databases">
        <authorList>
            <person name="Durling M."/>
        </authorList>
    </citation>
    <scope>NUCLEOTIDE SEQUENCE</scope>
</reference>
<dbReference type="AlphaFoldDB" id="A0A9N9LPU6"/>
<dbReference type="PRINTS" id="PR00385">
    <property type="entry name" value="P450"/>
</dbReference>
<keyword evidence="4 8" id="KW-0479">Metal-binding</keyword>
<dbReference type="InterPro" id="IPR047146">
    <property type="entry name" value="Cyt_P450_E_CYP52_fungi"/>
</dbReference>
<evidence type="ECO:0000256" key="1">
    <source>
        <dbReference type="ARBA" id="ARBA00001971"/>
    </source>
</evidence>
<feature type="binding site" description="axial binding residue" evidence="8">
    <location>
        <position position="383"/>
    </location>
    <ligand>
        <name>heme</name>
        <dbReference type="ChEBI" id="CHEBI:30413"/>
    </ligand>
    <ligandPart>
        <name>Fe</name>
        <dbReference type="ChEBI" id="CHEBI:18248"/>
    </ligandPart>
</feature>
<evidence type="ECO:0000313" key="11">
    <source>
        <dbReference type="Proteomes" id="UP000701801"/>
    </source>
</evidence>
<keyword evidence="5 9" id="KW-0560">Oxidoreductase</keyword>
<evidence type="ECO:0000256" key="2">
    <source>
        <dbReference type="ARBA" id="ARBA00010617"/>
    </source>
</evidence>
<dbReference type="SUPFAM" id="SSF48264">
    <property type="entry name" value="Cytochrome P450"/>
    <property type="match status" value="1"/>
</dbReference>
<keyword evidence="6 8" id="KW-0408">Iron</keyword>
<dbReference type="GO" id="GO:0020037">
    <property type="term" value="F:heme binding"/>
    <property type="evidence" value="ECO:0007669"/>
    <property type="project" value="InterPro"/>
</dbReference>
<evidence type="ECO:0000256" key="3">
    <source>
        <dbReference type="ARBA" id="ARBA00022617"/>
    </source>
</evidence>
<comment type="caution">
    <text evidence="10">The sequence shown here is derived from an EMBL/GenBank/DDBJ whole genome shotgun (WGS) entry which is preliminary data.</text>
</comment>
<keyword evidence="7 9" id="KW-0503">Monooxygenase</keyword>
<dbReference type="GO" id="GO:0004497">
    <property type="term" value="F:monooxygenase activity"/>
    <property type="evidence" value="ECO:0007669"/>
    <property type="project" value="UniProtKB-KW"/>
</dbReference>
<dbReference type="CDD" id="cd11063">
    <property type="entry name" value="CYP52"/>
    <property type="match status" value="1"/>
</dbReference>